<protein>
    <recommendedName>
        <fullName evidence="4">Helix-turn-helix domain-containing protein</fullName>
    </recommendedName>
</protein>
<dbReference type="AlphaFoldDB" id="A0A4P6YSZ6"/>
<reference evidence="3" key="1">
    <citation type="submission" date="2019-03" db="EMBL/GenBank/DDBJ databases">
        <title>Weissella sp. 26KH-42 Genome sequencing.</title>
        <authorList>
            <person name="Heo J."/>
            <person name="Kim S.-J."/>
            <person name="Kim J.-S."/>
            <person name="Hong S.-B."/>
            <person name="Kwon S.-W."/>
        </authorList>
    </citation>
    <scope>NUCLEOTIDE SEQUENCE [LARGE SCALE GENOMIC DNA]</scope>
    <source>
        <strain evidence="3">26KH-42</strain>
    </source>
</reference>
<dbReference type="EMBL" id="CP037940">
    <property type="protein sequence ID" value="QBO35753.1"/>
    <property type="molecule type" value="Genomic_DNA"/>
</dbReference>
<gene>
    <name evidence="2" type="ORF">EQG49_04385</name>
</gene>
<dbReference type="KEGG" id="wei:EQG49_04385"/>
<feature type="region of interest" description="Disordered" evidence="1">
    <location>
        <begin position="160"/>
        <end position="184"/>
    </location>
</feature>
<dbReference type="OrthoDB" id="2822762at2"/>
<evidence type="ECO:0000313" key="3">
    <source>
        <dbReference type="Proteomes" id="UP000292886"/>
    </source>
</evidence>
<organism evidence="2 3">
    <name type="scientific">Periweissella cryptocerci</name>
    <dbReference type="NCBI Taxonomy" id="2506420"/>
    <lineage>
        <taxon>Bacteria</taxon>
        <taxon>Bacillati</taxon>
        <taxon>Bacillota</taxon>
        <taxon>Bacilli</taxon>
        <taxon>Lactobacillales</taxon>
        <taxon>Lactobacillaceae</taxon>
        <taxon>Periweissella</taxon>
    </lineage>
</organism>
<feature type="compositionally biased region" description="Polar residues" evidence="1">
    <location>
        <begin position="160"/>
        <end position="180"/>
    </location>
</feature>
<sequence>MTETRIKKKQKNSNFTIIDNAVLTNSHLSFRARGILTMLLSLPEDWIVRKGWLYTQTEGEGRQAIDKAWKELTQNHYICLRRVNDTVNGRIHHEVVVSEIPMTPKKEKRKPLKVTDTGVNPGDTVQLSGSQQMGFQQMDSHQTGFQHMDIQQMDSRQLLSTNEQSTNQQITNKQSPNLTTADDEDDKSKLYMRAVGDWYVRVGKALGCYLNQKERAYVKKWIQKDGYSEAELTAALAASELNHGKTVKYIDITLRNARKATEAPALRVHDIPLVDIFHT</sequence>
<accession>A0A4P6YSZ6</accession>
<name>A0A4P6YSZ6_9LACO</name>
<evidence type="ECO:0000256" key="1">
    <source>
        <dbReference type="SAM" id="MobiDB-lite"/>
    </source>
</evidence>
<evidence type="ECO:0008006" key="4">
    <source>
        <dbReference type="Google" id="ProtNLM"/>
    </source>
</evidence>
<dbReference type="Proteomes" id="UP000292886">
    <property type="component" value="Chromosome"/>
</dbReference>
<proteinExistence type="predicted"/>
<evidence type="ECO:0000313" key="2">
    <source>
        <dbReference type="EMBL" id="QBO35753.1"/>
    </source>
</evidence>
<keyword evidence="3" id="KW-1185">Reference proteome</keyword>
<dbReference type="RefSeq" id="WP_133362832.1">
    <property type="nucleotide sequence ID" value="NZ_CP037940.1"/>
</dbReference>